<dbReference type="InterPro" id="IPR036565">
    <property type="entry name" value="Mur-like_cat_sf"/>
</dbReference>
<dbReference type="GO" id="GO:0005524">
    <property type="term" value="F:ATP binding"/>
    <property type="evidence" value="ECO:0007669"/>
    <property type="project" value="UniProtKB-KW"/>
</dbReference>
<evidence type="ECO:0000256" key="1">
    <source>
        <dbReference type="ARBA" id="ARBA00022598"/>
    </source>
</evidence>
<comment type="caution">
    <text evidence="13">The sequence shown here is derived from an EMBL/GenBank/DDBJ whole genome shotgun (WGS) entry which is preliminary data.</text>
</comment>
<dbReference type="InterPro" id="IPR036615">
    <property type="entry name" value="Mur_ligase_C_dom_sf"/>
</dbReference>
<dbReference type="PANTHER" id="PTHR43445:SF5">
    <property type="entry name" value="UDP-N-ACETYLMURAMATE--L-ALANYL-GAMMA-D-GLUTAMYL-MESO-2,6-DIAMINOHEPTANDIOATE LIGASE"/>
    <property type="match status" value="1"/>
</dbReference>
<feature type="domain" description="Mur ligase C-terminal" evidence="11">
    <location>
        <begin position="305"/>
        <end position="393"/>
    </location>
</feature>
<organism evidence="13 14">
    <name type="scientific">SAR86 cluster bacterium</name>
    <dbReference type="NCBI Taxonomy" id="2030880"/>
    <lineage>
        <taxon>Bacteria</taxon>
        <taxon>Pseudomonadati</taxon>
        <taxon>Pseudomonadota</taxon>
        <taxon>Gammaproteobacteria</taxon>
        <taxon>SAR86 cluster</taxon>
    </lineage>
</organism>
<keyword evidence="6" id="KW-0573">Peptidoglycan synthesis</keyword>
<dbReference type="Gene3D" id="3.90.190.20">
    <property type="entry name" value="Mur ligase, C-terminal domain"/>
    <property type="match status" value="1"/>
</dbReference>
<feature type="domain" description="Mur ligase central" evidence="12">
    <location>
        <begin position="106"/>
        <end position="282"/>
    </location>
</feature>
<proteinExistence type="predicted"/>
<dbReference type="AlphaFoldDB" id="A0A368BRA2"/>
<keyword evidence="4" id="KW-0067">ATP-binding</keyword>
<keyword evidence="7" id="KW-0131">Cell cycle</keyword>
<keyword evidence="5" id="KW-0133">Cell shape</keyword>
<dbReference type="Gene3D" id="3.40.1190.10">
    <property type="entry name" value="Mur-like, catalytic domain"/>
    <property type="match status" value="1"/>
</dbReference>
<evidence type="ECO:0000313" key="14">
    <source>
        <dbReference type="Proteomes" id="UP000253307"/>
    </source>
</evidence>
<dbReference type="Pfam" id="PF01225">
    <property type="entry name" value="Mur_ligase"/>
    <property type="match status" value="1"/>
</dbReference>
<reference evidence="13 14" key="1">
    <citation type="journal article" date="2018" name="Microbiome">
        <title>Fine metagenomic profile of the Mediterranean stratified and mixed water columns revealed by assembly and recruitment.</title>
        <authorList>
            <person name="Haro-Moreno J.M."/>
            <person name="Lopez-Perez M."/>
            <person name="De La Torre J.R."/>
            <person name="Picazo A."/>
            <person name="Camacho A."/>
            <person name="Rodriguez-Valera F."/>
        </authorList>
    </citation>
    <scope>NUCLEOTIDE SEQUENCE [LARGE SCALE GENOMIC DNA]</scope>
    <source>
        <strain evidence="13">MED-G82</strain>
    </source>
</reference>
<gene>
    <name evidence="13" type="primary">mpl</name>
    <name evidence="13" type="ORF">DBW96_04085</name>
</gene>
<dbReference type="InterPro" id="IPR005757">
    <property type="entry name" value="Mpl"/>
</dbReference>
<keyword evidence="2" id="KW-0132">Cell division</keyword>
<evidence type="ECO:0000256" key="8">
    <source>
        <dbReference type="ARBA" id="ARBA00023316"/>
    </source>
</evidence>
<dbReference type="SUPFAM" id="SSF51984">
    <property type="entry name" value="MurCD N-terminal domain"/>
    <property type="match status" value="1"/>
</dbReference>
<protein>
    <recommendedName>
        <fullName evidence="9">UDP-N-acetylmuramate:L-alanyl-gamma-D-glutamyl-meso-diaminopimelate ligase</fullName>
        <ecNumber evidence="9">6.3.2.45</ecNumber>
    </recommendedName>
</protein>
<accession>A0A368BRA2</accession>
<evidence type="ECO:0000256" key="9">
    <source>
        <dbReference type="NCBIfam" id="TIGR01081"/>
    </source>
</evidence>
<evidence type="ECO:0000259" key="11">
    <source>
        <dbReference type="Pfam" id="PF02875"/>
    </source>
</evidence>
<dbReference type="Pfam" id="PF08245">
    <property type="entry name" value="Mur_ligase_M"/>
    <property type="match status" value="1"/>
</dbReference>
<evidence type="ECO:0000313" key="13">
    <source>
        <dbReference type="EMBL" id="RCL39820.1"/>
    </source>
</evidence>
<keyword evidence="3" id="KW-0547">Nucleotide-binding</keyword>
<dbReference type="EC" id="6.3.2.45" evidence="9"/>
<dbReference type="Gene3D" id="3.40.50.720">
    <property type="entry name" value="NAD(P)-binding Rossmann-like Domain"/>
    <property type="match status" value="1"/>
</dbReference>
<dbReference type="SUPFAM" id="SSF53244">
    <property type="entry name" value="MurD-like peptide ligases, peptide-binding domain"/>
    <property type="match status" value="1"/>
</dbReference>
<dbReference type="GO" id="GO:0106418">
    <property type="term" value="F:UDP-N-acetylmuramate-L-alanyl-gamma-D-glutamyl-meso-2,6-diaminoheptanedioate ligase activity"/>
    <property type="evidence" value="ECO:0007669"/>
    <property type="project" value="UniProtKB-EC"/>
</dbReference>
<dbReference type="GO" id="GO:0009252">
    <property type="term" value="P:peptidoglycan biosynthetic process"/>
    <property type="evidence" value="ECO:0007669"/>
    <property type="project" value="UniProtKB-UniRule"/>
</dbReference>
<sequence length="430" mass="47892">MKIHILGICGTFMGGLARILSESDHDISGSDVAFYPPMSDQLNDLGINLSHGYAAKDLPGADLYIIGNALSRGNESVEYILEKKLNFTSGPAMLGNVLKDKNVLAVSGTHGKTTTAAMLCKIMHDKYEDIGYLVGGVAQDLEGSAKLGKGEYFIIEADEYDSAFFDKRSKFIHYSPNTLIINNIEFDHADIFSDVDEIYKQFHHLVRIIPNNGNIIFHSDDKDVGKLIQMGCWSNLFALGEEGISYDQQENIISADNYHFPVNKLPFFGRHNYQNAVAAMHAAYLNGVDYKSAFNSLREFGGVKRRLQVVYNKNNKIVYDDFAHHPTAISATIDAVIKNHSGGTLGIIELASNTMKSGHHGKALLKSAHKLDYVYWLDRNRVLDHQNAFDDLENLLNVANKDLKECKNILLMTNSDSKKLIDPITKILDE</sequence>
<evidence type="ECO:0000256" key="5">
    <source>
        <dbReference type="ARBA" id="ARBA00022960"/>
    </source>
</evidence>
<name>A0A368BRA2_9GAMM</name>
<evidence type="ECO:0000259" key="10">
    <source>
        <dbReference type="Pfam" id="PF01225"/>
    </source>
</evidence>
<dbReference type="InterPro" id="IPR050061">
    <property type="entry name" value="MurCDEF_pg_biosynth"/>
</dbReference>
<dbReference type="Proteomes" id="UP000253307">
    <property type="component" value="Unassembled WGS sequence"/>
</dbReference>
<evidence type="ECO:0000256" key="2">
    <source>
        <dbReference type="ARBA" id="ARBA00022618"/>
    </source>
</evidence>
<evidence type="ECO:0000259" key="12">
    <source>
        <dbReference type="Pfam" id="PF08245"/>
    </source>
</evidence>
<evidence type="ECO:0000256" key="7">
    <source>
        <dbReference type="ARBA" id="ARBA00023306"/>
    </source>
</evidence>
<keyword evidence="8" id="KW-0961">Cell wall biogenesis/degradation</keyword>
<evidence type="ECO:0000256" key="6">
    <source>
        <dbReference type="ARBA" id="ARBA00022984"/>
    </source>
</evidence>
<dbReference type="SUPFAM" id="SSF53623">
    <property type="entry name" value="MurD-like peptide ligases, catalytic domain"/>
    <property type="match status" value="1"/>
</dbReference>
<dbReference type="Pfam" id="PF02875">
    <property type="entry name" value="Mur_ligase_C"/>
    <property type="match status" value="1"/>
</dbReference>
<evidence type="ECO:0000256" key="4">
    <source>
        <dbReference type="ARBA" id="ARBA00022840"/>
    </source>
</evidence>
<dbReference type="InterPro" id="IPR000713">
    <property type="entry name" value="Mur_ligase_N"/>
</dbReference>
<dbReference type="GO" id="GO:0071555">
    <property type="term" value="P:cell wall organization"/>
    <property type="evidence" value="ECO:0007669"/>
    <property type="project" value="UniProtKB-KW"/>
</dbReference>
<evidence type="ECO:0000256" key="3">
    <source>
        <dbReference type="ARBA" id="ARBA00022741"/>
    </source>
</evidence>
<dbReference type="InterPro" id="IPR013221">
    <property type="entry name" value="Mur_ligase_cen"/>
</dbReference>
<keyword evidence="1 13" id="KW-0436">Ligase</keyword>
<dbReference type="PANTHER" id="PTHR43445">
    <property type="entry name" value="UDP-N-ACETYLMURAMATE--L-ALANINE LIGASE-RELATED"/>
    <property type="match status" value="1"/>
</dbReference>
<dbReference type="GO" id="GO:0008360">
    <property type="term" value="P:regulation of cell shape"/>
    <property type="evidence" value="ECO:0007669"/>
    <property type="project" value="UniProtKB-KW"/>
</dbReference>
<dbReference type="EMBL" id="QOPE01000035">
    <property type="protein sequence ID" value="RCL39820.1"/>
    <property type="molecule type" value="Genomic_DNA"/>
</dbReference>
<feature type="domain" description="Mur ligase N-terminal catalytic" evidence="10">
    <location>
        <begin position="2"/>
        <end position="100"/>
    </location>
</feature>
<dbReference type="GO" id="GO:0051301">
    <property type="term" value="P:cell division"/>
    <property type="evidence" value="ECO:0007669"/>
    <property type="project" value="UniProtKB-KW"/>
</dbReference>
<dbReference type="InterPro" id="IPR004101">
    <property type="entry name" value="Mur_ligase_C"/>
</dbReference>
<dbReference type="NCBIfam" id="TIGR01081">
    <property type="entry name" value="mpl"/>
    <property type="match status" value="1"/>
</dbReference>